<feature type="compositionally biased region" description="Low complexity" evidence="1">
    <location>
        <begin position="111"/>
        <end position="122"/>
    </location>
</feature>
<accession>A0A1N7M7Z7</accession>
<keyword evidence="4" id="KW-1185">Reference proteome</keyword>
<dbReference type="EMBL" id="FTOM01000006">
    <property type="protein sequence ID" value="SIS82207.1"/>
    <property type="molecule type" value="Genomic_DNA"/>
</dbReference>
<feature type="compositionally biased region" description="Basic and acidic residues" evidence="1">
    <location>
        <begin position="57"/>
        <end position="68"/>
    </location>
</feature>
<gene>
    <name evidence="3" type="ORF">SAMN05421795_10638</name>
</gene>
<dbReference type="AlphaFoldDB" id="A0A1N7M7Z7"/>
<evidence type="ECO:0000256" key="1">
    <source>
        <dbReference type="SAM" id="MobiDB-lite"/>
    </source>
</evidence>
<organism evidence="3 4">
    <name type="scientific">Phaeovulum vinaykumarii</name>
    <dbReference type="NCBI Taxonomy" id="407234"/>
    <lineage>
        <taxon>Bacteria</taxon>
        <taxon>Pseudomonadati</taxon>
        <taxon>Pseudomonadota</taxon>
        <taxon>Alphaproteobacteria</taxon>
        <taxon>Rhodobacterales</taxon>
        <taxon>Paracoccaceae</taxon>
        <taxon>Phaeovulum</taxon>
    </lineage>
</organism>
<dbReference type="STRING" id="407234.SAMN05421795_10638"/>
<name>A0A1N7M7Z7_9RHOB</name>
<protein>
    <submittedName>
        <fullName evidence="3">Uncharacterized protein</fullName>
    </submittedName>
</protein>
<reference evidence="4" key="1">
    <citation type="submission" date="2017-01" db="EMBL/GenBank/DDBJ databases">
        <authorList>
            <person name="Varghese N."/>
            <person name="Submissions S."/>
        </authorList>
    </citation>
    <scope>NUCLEOTIDE SEQUENCE [LARGE SCALE GENOMIC DNA]</scope>
    <source>
        <strain evidence="4">DSM 18714</strain>
    </source>
</reference>
<proteinExistence type="predicted"/>
<evidence type="ECO:0000313" key="4">
    <source>
        <dbReference type="Proteomes" id="UP000186098"/>
    </source>
</evidence>
<feature type="chain" id="PRO_5012094310" evidence="2">
    <location>
        <begin position="25"/>
        <end position="138"/>
    </location>
</feature>
<keyword evidence="2" id="KW-0732">Signal</keyword>
<feature type="signal peptide" evidence="2">
    <location>
        <begin position="1"/>
        <end position="24"/>
    </location>
</feature>
<dbReference type="RefSeq" id="WP_076366385.1">
    <property type="nucleotide sequence ID" value="NZ_FTOM01000006.1"/>
</dbReference>
<dbReference type="Proteomes" id="UP000186098">
    <property type="component" value="Unassembled WGS sequence"/>
</dbReference>
<feature type="region of interest" description="Disordered" evidence="1">
    <location>
        <begin position="45"/>
        <end position="138"/>
    </location>
</feature>
<evidence type="ECO:0000256" key="2">
    <source>
        <dbReference type="SAM" id="SignalP"/>
    </source>
</evidence>
<evidence type="ECO:0000313" key="3">
    <source>
        <dbReference type="EMBL" id="SIS82207.1"/>
    </source>
</evidence>
<sequence>MSKLKPVCGAVAIAFVLVPGLAAAQTAAPMKVTLQGAAPGSAVVPVQAGSGDAAMSDEGRRYAREDHHRREHRRDHDDDDDRRGSREHGRSLFGWLGFGDRDDCDRGGKSAGPAAVGTVAPPSNGLFAPGAKPQAQVN</sequence>
<feature type="compositionally biased region" description="Basic and acidic residues" evidence="1">
    <location>
        <begin position="99"/>
        <end position="108"/>
    </location>
</feature>
<feature type="compositionally biased region" description="Basic and acidic residues" evidence="1">
    <location>
        <begin position="81"/>
        <end position="90"/>
    </location>
</feature>